<sequence length="227" mass="25076">MIQLAAISRIFYMGEQAVRALDQVDLTILPGEYVSIMGPSGSGKSTLLNVIGLLDRPDSGQYLLNGKNVTDLSETEQAKVRREKIGFVFQSFHLVPRMTAAENIELPLTLSGIPLSERKTRVLETLQSFNLSDRAQHRPAELSGGQRQRVAIARATIMRPTAILADEPTGNLDHRIGAEVMALLEALHQGGTTLLIVTHDRELGLRAQRKIGMRDGRIESDTRNEKQ</sequence>
<name>A0A1G5SC09_9PROT</name>
<gene>
    <name evidence="9" type="ORF">NSMM_240032</name>
</gene>
<dbReference type="AlphaFoldDB" id="A0A1G5SC09"/>
<dbReference type="CDD" id="cd03255">
    <property type="entry name" value="ABC_MJ0796_LolCDE_FtsE"/>
    <property type="match status" value="1"/>
</dbReference>
<keyword evidence="10" id="KW-1185">Reference proteome</keyword>
<keyword evidence="5" id="KW-0472">Membrane</keyword>
<comment type="similarity">
    <text evidence="7">Belongs to the ABC transporter superfamily. Macrolide exporter (TC 3.A.1.122) family.</text>
</comment>
<evidence type="ECO:0000256" key="5">
    <source>
        <dbReference type="ARBA" id="ARBA00022989"/>
    </source>
</evidence>
<dbReference type="GO" id="GO:0022857">
    <property type="term" value="F:transmembrane transporter activity"/>
    <property type="evidence" value="ECO:0007669"/>
    <property type="project" value="TreeGrafter"/>
</dbReference>
<dbReference type="EMBL" id="FMWO01000030">
    <property type="protein sequence ID" value="SCZ84648.1"/>
    <property type="molecule type" value="Genomic_DNA"/>
</dbReference>
<dbReference type="FunFam" id="3.40.50.300:FF:000032">
    <property type="entry name" value="Export ABC transporter ATP-binding protein"/>
    <property type="match status" value="1"/>
</dbReference>
<feature type="domain" description="ABC transporter" evidence="8">
    <location>
        <begin position="2"/>
        <end position="227"/>
    </location>
</feature>
<keyword evidence="2" id="KW-1003">Cell membrane</keyword>
<dbReference type="GO" id="GO:0016887">
    <property type="term" value="F:ATP hydrolysis activity"/>
    <property type="evidence" value="ECO:0007669"/>
    <property type="project" value="InterPro"/>
</dbReference>
<accession>A0A1G5SC09</accession>
<dbReference type="GO" id="GO:0098796">
    <property type="term" value="C:membrane protein complex"/>
    <property type="evidence" value="ECO:0007669"/>
    <property type="project" value="UniProtKB-ARBA"/>
</dbReference>
<keyword evidence="5" id="KW-1133">Transmembrane helix</keyword>
<evidence type="ECO:0000256" key="2">
    <source>
        <dbReference type="ARBA" id="ARBA00022475"/>
    </source>
</evidence>
<dbReference type="InterPro" id="IPR017911">
    <property type="entry name" value="MacB-like_ATP-bd"/>
</dbReference>
<dbReference type="PANTHER" id="PTHR24220:SF86">
    <property type="entry name" value="ABC TRANSPORTER ABCH.1"/>
    <property type="match status" value="1"/>
</dbReference>
<dbReference type="PROSITE" id="PS00211">
    <property type="entry name" value="ABC_TRANSPORTER_1"/>
    <property type="match status" value="1"/>
</dbReference>
<dbReference type="Proteomes" id="UP000198729">
    <property type="component" value="Unassembled WGS sequence"/>
</dbReference>
<reference evidence="9 10" key="1">
    <citation type="submission" date="2016-10" db="EMBL/GenBank/DDBJ databases">
        <authorList>
            <person name="de Groot N.N."/>
        </authorList>
    </citation>
    <scope>NUCLEOTIDE SEQUENCE [LARGE SCALE GENOMIC DNA]</scope>
    <source>
        <strain evidence="9">1</strain>
    </source>
</reference>
<dbReference type="STRING" id="51642.NSMM_240032"/>
<dbReference type="GO" id="GO:0046677">
    <property type="term" value="P:response to antibiotic"/>
    <property type="evidence" value="ECO:0007669"/>
    <property type="project" value="UniProtKB-KW"/>
</dbReference>
<dbReference type="InterPro" id="IPR003593">
    <property type="entry name" value="AAA+_ATPase"/>
</dbReference>
<dbReference type="GO" id="GO:0005524">
    <property type="term" value="F:ATP binding"/>
    <property type="evidence" value="ECO:0007669"/>
    <property type="project" value="UniProtKB-KW"/>
</dbReference>
<keyword evidence="3" id="KW-0547">Nucleotide-binding</keyword>
<evidence type="ECO:0000313" key="10">
    <source>
        <dbReference type="Proteomes" id="UP000198729"/>
    </source>
</evidence>
<protein>
    <submittedName>
        <fullName evidence="9">ATPase component ABC-type (Unclassified) transport system</fullName>
    </submittedName>
</protein>
<dbReference type="Gene3D" id="3.40.50.300">
    <property type="entry name" value="P-loop containing nucleotide triphosphate hydrolases"/>
    <property type="match status" value="1"/>
</dbReference>
<keyword evidence="4" id="KW-0067">ATP-binding</keyword>
<evidence type="ECO:0000313" key="9">
    <source>
        <dbReference type="EMBL" id="SCZ84648.1"/>
    </source>
</evidence>
<keyword evidence="6" id="KW-0046">Antibiotic resistance</keyword>
<dbReference type="PROSITE" id="PS50893">
    <property type="entry name" value="ABC_TRANSPORTER_2"/>
    <property type="match status" value="1"/>
</dbReference>
<dbReference type="Pfam" id="PF00005">
    <property type="entry name" value="ABC_tran"/>
    <property type="match status" value="1"/>
</dbReference>
<proteinExistence type="inferred from homology"/>
<evidence type="ECO:0000256" key="7">
    <source>
        <dbReference type="ARBA" id="ARBA00038388"/>
    </source>
</evidence>
<dbReference type="OrthoDB" id="8524638at2"/>
<evidence type="ECO:0000259" key="8">
    <source>
        <dbReference type="PROSITE" id="PS50893"/>
    </source>
</evidence>
<dbReference type="RefSeq" id="WP_090284293.1">
    <property type="nucleotide sequence ID" value="NZ_FMWO01000030.1"/>
</dbReference>
<dbReference type="SUPFAM" id="SSF52540">
    <property type="entry name" value="P-loop containing nucleoside triphosphate hydrolases"/>
    <property type="match status" value="1"/>
</dbReference>
<dbReference type="InterPro" id="IPR003439">
    <property type="entry name" value="ABC_transporter-like_ATP-bd"/>
</dbReference>
<dbReference type="SMART" id="SM00382">
    <property type="entry name" value="AAA"/>
    <property type="match status" value="1"/>
</dbReference>
<keyword evidence="5" id="KW-0812">Transmembrane</keyword>
<dbReference type="InterPro" id="IPR017871">
    <property type="entry name" value="ABC_transporter-like_CS"/>
</dbReference>
<evidence type="ECO:0000256" key="4">
    <source>
        <dbReference type="ARBA" id="ARBA00022840"/>
    </source>
</evidence>
<dbReference type="InterPro" id="IPR015854">
    <property type="entry name" value="ABC_transpr_LolD-like"/>
</dbReference>
<dbReference type="GO" id="GO:0005886">
    <property type="term" value="C:plasma membrane"/>
    <property type="evidence" value="ECO:0007669"/>
    <property type="project" value="TreeGrafter"/>
</dbReference>
<dbReference type="PANTHER" id="PTHR24220">
    <property type="entry name" value="IMPORT ATP-BINDING PROTEIN"/>
    <property type="match status" value="1"/>
</dbReference>
<evidence type="ECO:0000256" key="6">
    <source>
        <dbReference type="ARBA" id="ARBA00023251"/>
    </source>
</evidence>
<evidence type="ECO:0000256" key="1">
    <source>
        <dbReference type="ARBA" id="ARBA00022448"/>
    </source>
</evidence>
<organism evidence="9 10">
    <name type="scientific">Nitrosomonas mobilis</name>
    <dbReference type="NCBI Taxonomy" id="51642"/>
    <lineage>
        <taxon>Bacteria</taxon>
        <taxon>Pseudomonadati</taxon>
        <taxon>Pseudomonadota</taxon>
        <taxon>Betaproteobacteria</taxon>
        <taxon>Nitrosomonadales</taxon>
        <taxon>Nitrosomonadaceae</taxon>
        <taxon>Nitrosomonas</taxon>
    </lineage>
</organism>
<dbReference type="InterPro" id="IPR027417">
    <property type="entry name" value="P-loop_NTPase"/>
</dbReference>
<evidence type="ECO:0000256" key="3">
    <source>
        <dbReference type="ARBA" id="ARBA00022741"/>
    </source>
</evidence>
<keyword evidence="1" id="KW-0813">Transport</keyword>